<dbReference type="Proteomes" id="UP000515158">
    <property type="component" value="Unplaced"/>
</dbReference>
<protein>
    <submittedName>
        <fullName evidence="3">Uncharacterized protein LOC117644972</fullName>
    </submittedName>
</protein>
<dbReference type="KEGG" id="tpal:117644972"/>
<sequence>MSFCPGCSKSFQRYDSHINSPNVHSDMNKKAIVAYQKAHYTRQMRGPIHMDSLIADLMQVKHDKGKMKAILDNVFTLLGVGQDDDPKKCIVLHDAKTCFLKEWVPPADEVNALDVRVHVIDEETIEDDREDEESVTEEENREDDADGGDILQGYETRYNCFLDGDTFVQKFQLKGKSRSTLSNRILRMDLKDCSGALLIIFNNLTLSVSGRARLIRVHVEARDAFETLRLLIVTDARSSVKWF</sequence>
<dbReference type="RefSeq" id="XP_034240725.1">
    <property type="nucleotide sequence ID" value="XM_034384834.1"/>
</dbReference>
<dbReference type="AlphaFoldDB" id="A0A6P8YTD2"/>
<keyword evidence="2" id="KW-1185">Reference proteome</keyword>
<proteinExistence type="predicted"/>
<evidence type="ECO:0000313" key="2">
    <source>
        <dbReference type="Proteomes" id="UP000515158"/>
    </source>
</evidence>
<reference evidence="3" key="1">
    <citation type="submission" date="2025-08" db="UniProtKB">
        <authorList>
            <consortium name="RefSeq"/>
        </authorList>
    </citation>
    <scope>IDENTIFICATION</scope>
    <source>
        <tissue evidence="3">Total insect</tissue>
    </source>
</reference>
<accession>A0A6P8YTD2</accession>
<gene>
    <name evidence="3" type="primary">LOC117644972</name>
</gene>
<evidence type="ECO:0000256" key="1">
    <source>
        <dbReference type="SAM" id="MobiDB-lite"/>
    </source>
</evidence>
<dbReference type="GeneID" id="117644972"/>
<evidence type="ECO:0000313" key="3">
    <source>
        <dbReference type="RefSeq" id="XP_034240725.1"/>
    </source>
</evidence>
<name>A0A6P8YTD2_THRPL</name>
<organism evidence="3">
    <name type="scientific">Thrips palmi</name>
    <name type="common">Melon thrips</name>
    <dbReference type="NCBI Taxonomy" id="161013"/>
    <lineage>
        <taxon>Eukaryota</taxon>
        <taxon>Metazoa</taxon>
        <taxon>Ecdysozoa</taxon>
        <taxon>Arthropoda</taxon>
        <taxon>Hexapoda</taxon>
        <taxon>Insecta</taxon>
        <taxon>Pterygota</taxon>
        <taxon>Neoptera</taxon>
        <taxon>Paraneoptera</taxon>
        <taxon>Thysanoptera</taxon>
        <taxon>Terebrantia</taxon>
        <taxon>Thripoidea</taxon>
        <taxon>Thripidae</taxon>
        <taxon>Thrips</taxon>
    </lineage>
</organism>
<dbReference type="InParanoid" id="A0A6P8YTD2"/>
<feature type="region of interest" description="Disordered" evidence="1">
    <location>
        <begin position="126"/>
        <end position="148"/>
    </location>
</feature>
<feature type="compositionally biased region" description="Acidic residues" evidence="1">
    <location>
        <begin position="126"/>
        <end position="147"/>
    </location>
</feature>